<evidence type="ECO:0000256" key="1">
    <source>
        <dbReference type="ARBA" id="ARBA00001946"/>
    </source>
</evidence>
<dbReference type="PRINTS" id="PR00502">
    <property type="entry name" value="NUDIXFAMILY"/>
</dbReference>
<dbReference type="PROSITE" id="PS00893">
    <property type="entry name" value="NUDIX_BOX"/>
    <property type="match status" value="1"/>
</dbReference>
<evidence type="ECO:0000313" key="5">
    <source>
        <dbReference type="EMBL" id="GAA6407099.1"/>
    </source>
</evidence>
<dbReference type="Gene3D" id="3.90.79.10">
    <property type="entry name" value="Nucleoside Triphosphate Pyrophosphohydrolase"/>
    <property type="match status" value="1"/>
</dbReference>
<dbReference type="InterPro" id="IPR014078">
    <property type="entry name" value="Nudix_YtkD"/>
</dbReference>
<evidence type="ECO:0000256" key="2">
    <source>
        <dbReference type="ARBA" id="ARBA00022801"/>
    </source>
</evidence>
<gene>
    <name evidence="5" type="ORF">K040078D81_12160</name>
</gene>
<proteinExistence type="inferred from homology"/>
<comment type="similarity">
    <text evidence="3">Belongs to the Nudix hydrolase family.</text>
</comment>
<evidence type="ECO:0000313" key="6">
    <source>
        <dbReference type="Proteomes" id="UP001600943"/>
    </source>
</evidence>
<comment type="caution">
    <text evidence="5">The sequence shown here is derived from an EMBL/GenBank/DDBJ whole genome shotgun (WGS) entry which is preliminary data.</text>
</comment>
<dbReference type="RefSeq" id="WP_390403995.1">
    <property type="nucleotide sequence ID" value="NZ_BAABYW010000001.1"/>
</dbReference>
<dbReference type="Pfam" id="PF00293">
    <property type="entry name" value="NUDIX"/>
    <property type="match status" value="1"/>
</dbReference>
<keyword evidence="2 3" id="KW-0378">Hydrolase</keyword>
<dbReference type="CDD" id="cd04665">
    <property type="entry name" value="NUDIX_RppH"/>
    <property type="match status" value="1"/>
</dbReference>
<dbReference type="PANTHER" id="PTHR43046">
    <property type="entry name" value="GDP-MANNOSE MANNOSYL HYDROLASE"/>
    <property type="match status" value="1"/>
</dbReference>
<dbReference type="InterPro" id="IPR020084">
    <property type="entry name" value="NUDIX_hydrolase_CS"/>
</dbReference>
<reference evidence="5 6" key="1">
    <citation type="submission" date="2024-04" db="EMBL/GenBank/DDBJ databases">
        <title>Defined microbial consortia suppress multidrug-resistant proinflammatory Enterobacteriaceae via ecological control.</title>
        <authorList>
            <person name="Furuichi M."/>
            <person name="Kawaguchi T."/>
            <person name="Pust M."/>
            <person name="Yasuma K."/>
            <person name="Plichta D."/>
            <person name="Hasegawa N."/>
            <person name="Ohya T."/>
            <person name="Bhattarai S."/>
            <person name="Sasajima S."/>
            <person name="Aoto Y."/>
            <person name="Tuganbaev T."/>
            <person name="Yaginuma M."/>
            <person name="Ueda M."/>
            <person name="Okahashi N."/>
            <person name="Amafuji K."/>
            <person name="Kiridooshi Y."/>
            <person name="Sugita K."/>
            <person name="Strazar M."/>
            <person name="Skelly A."/>
            <person name="Suda W."/>
            <person name="Hattori M."/>
            <person name="Nakamoto N."/>
            <person name="Caballero S."/>
            <person name="Norman J."/>
            <person name="Olle B."/>
            <person name="Tanoue T."/>
            <person name="Arita M."/>
            <person name="Bucci V."/>
            <person name="Atarashi K."/>
            <person name="Xavier R."/>
            <person name="Honda K."/>
        </authorList>
    </citation>
    <scope>NUCLEOTIDE SEQUENCE [LARGE SCALE GENOMIC DNA]</scope>
    <source>
        <strain evidence="6">k04-0078-D8-1</strain>
    </source>
</reference>
<comment type="cofactor">
    <cofactor evidence="1">
        <name>Mg(2+)</name>
        <dbReference type="ChEBI" id="CHEBI:18420"/>
    </cofactor>
</comment>
<sequence>MASSIVKEVFDPMIGAAQNDYMIQLFQTAPAIIEQLNNGYTYYIVKDASGDVGFLAFYPREEMLYLSKFYLTSGRGEGFMLEVKFYRQAEDHLLKFAVILAMAGEKMVLVRHRERDTYEIPGGHREAGESIEETAARELQEETGAMAFTLKPVSVYSVTGKNRVNDTGEETYGMLFYAEITSFGRMESEIEKIEFFDRLPEALTYPEIQPILVDRVMKEKEEHVL</sequence>
<dbReference type="PANTHER" id="PTHR43046:SF14">
    <property type="entry name" value="MUTT_NUDIX FAMILY PROTEIN"/>
    <property type="match status" value="1"/>
</dbReference>
<dbReference type="EMBL" id="BAABYW010000001">
    <property type="protein sequence ID" value="GAA6407099.1"/>
    <property type="molecule type" value="Genomic_DNA"/>
</dbReference>
<feature type="domain" description="Nudix hydrolase" evidence="4">
    <location>
        <begin position="91"/>
        <end position="218"/>
    </location>
</feature>
<dbReference type="PROSITE" id="PS51462">
    <property type="entry name" value="NUDIX"/>
    <property type="match status" value="1"/>
</dbReference>
<dbReference type="InterPro" id="IPR020476">
    <property type="entry name" value="Nudix_hydrolase"/>
</dbReference>
<protein>
    <recommendedName>
        <fullName evidence="4">Nudix hydrolase domain-containing protein</fullName>
    </recommendedName>
</protein>
<accession>A0ABQ0B6M2</accession>
<keyword evidence="6" id="KW-1185">Reference proteome</keyword>
<evidence type="ECO:0000259" key="4">
    <source>
        <dbReference type="PROSITE" id="PS51462"/>
    </source>
</evidence>
<dbReference type="InterPro" id="IPR015797">
    <property type="entry name" value="NUDIX_hydrolase-like_dom_sf"/>
</dbReference>
<organism evidence="5 6">
    <name type="scientific">Blautia hominis</name>
    <dbReference type="NCBI Taxonomy" id="2025493"/>
    <lineage>
        <taxon>Bacteria</taxon>
        <taxon>Bacillati</taxon>
        <taxon>Bacillota</taxon>
        <taxon>Clostridia</taxon>
        <taxon>Lachnospirales</taxon>
        <taxon>Lachnospiraceae</taxon>
        <taxon>Blautia</taxon>
    </lineage>
</organism>
<dbReference type="InterPro" id="IPR000086">
    <property type="entry name" value="NUDIX_hydrolase_dom"/>
</dbReference>
<name>A0ABQ0B6M2_9FIRM</name>
<evidence type="ECO:0000256" key="3">
    <source>
        <dbReference type="RuleBase" id="RU003476"/>
    </source>
</evidence>
<dbReference type="Proteomes" id="UP001600943">
    <property type="component" value="Unassembled WGS sequence"/>
</dbReference>
<dbReference type="SUPFAM" id="SSF55811">
    <property type="entry name" value="Nudix"/>
    <property type="match status" value="1"/>
</dbReference>